<evidence type="ECO:0000259" key="10">
    <source>
        <dbReference type="Pfam" id="PF07885"/>
    </source>
</evidence>
<evidence type="ECO:0000256" key="6">
    <source>
        <dbReference type="ARBA" id="ARBA00023136"/>
    </source>
</evidence>
<comment type="subcellular location">
    <subcellularLocation>
        <location evidence="1">Membrane</location>
        <topology evidence="1">Multi-pass membrane protein</topology>
    </subcellularLocation>
</comment>
<evidence type="ECO:0000256" key="3">
    <source>
        <dbReference type="ARBA" id="ARBA00022692"/>
    </source>
</evidence>
<keyword evidence="4 9" id="KW-1133">Transmembrane helix</keyword>
<evidence type="ECO:0000256" key="4">
    <source>
        <dbReference type="ARBA" id="ARBA00022989"/>
    </source>
</evidence>
<dbReference type="HOGENOM" id="CLU_840532_0_0_1"/>
<dbReference type="SUPFAM" id="SSF81324">
    <property type="entry name" value="Voltage-gated potassium channels"/>
    <property type="match status" value="2"/>
</dbReference>
<reference evidence="11" key="2">
    <citation type="submission" date="2024-10" db="UniProtKB">
        <authorList>
            <consortium name="EnsemblProtists"/>
        </authorList>
    </citation>
    <scope>IDENTIFICATION</scope>
</reference>
<feature type="transmembrane region" description="Helical" evidence="9">
    <location>
        <begin position="171"/>
        <end position="188"/>
    </location>
</feature>
<dbReference type="InterPro" id="IPR013099">
    <property type="entry name" value="K_chnl_dom"/>
</dbReference>
<name>A0A0D3INI1_EMIH1</name>
<feature type="domain" description="Potassium channel" evidence="10">
    <location>
        <begin position="153"/>
        <end position="217"/>
    </location>
</feature>
<dbReference type="AlphaFoldDB" id="A0A0D3INI1"/>
<dbReference type="PANTHER" id="PTHR11003">
    <property type="entry name" value="POTASSIUM CHANNEL, SUBFAMILY K"/>
    <property type="match status" value="1"/>
</dbReference>
<keyword evidence="2" id="KW-0813">Transport</keyword>
<evidence type="ECO:0000256" key="2">
    <source>
        <dbReference type="ARBA" id="ARBA00022448"/>
    </source>
</evidence>
<keyword evidence="6 9" id="KW-0472">Membrane</keyword>
<feature type="transmembrane region" description="Helical" evidence="9">
    <location>
        <begin position="141"/>
        <end position="159"/>
    </location>
</feature>
<dbReference type="GO" id="GO:0015271">
    <property type="term" value="F:outward rectifier potassium channel activity"/>
    <property type="evidence" value="ECO:0007669"/>
    <property type="project" value="TreeGrafter"/>
</dbReference>
<dbReference type="RefSeq" id="XP_005765245.1">
    <property type="nucleotide sequence ID" value="XM_005765188.1"/>
</dbReference>
<feature type="compositionally biased region" description="Basic and acidic residues" evidence="8">
    <location>
        <begin position="311"/>
        <end position="323"/>
    </location>
</feature>
<keyword evidence="5" id="KW-0406">Ion transport</keyword>
<evidence type="ECO:0000256" key="7">
    <source>
        <dbReference type="ARBA" id="ARBA00023303"/>
    </source>
</evidence>
<dbReference type="InterPro" id="IPR003280">
    <property type="entry name" value="2pore_dom_K_chnl"/>
</dbReference>
<evidence type="ECO:0000256" key="5">
    <source>
        <dbReference type="ARBA" id="ARBA00023065"/>
    </source>
</evidence>
<proteinExistence type="predicted"/>
<sequence length="331" mass="36342">MLDVCLSWSRSKHHRYEAVSQEHCGESSGLTETLTELIDRRPRAMAATTVLACTGCGSCVAKVMMDLTWVEAFYFSVTTISTVGYGDINPVTHGPRHRKQLHYAFMAFHVIYIVIGVAAVGAAAALVLYSHQDTILSLRATVRRAAAAFVALALAGAAVMCQLEGWDAMHGLYWAVVTLSSVGYGHLVPRFDAGRVVASLIMLGGVGCQATLFTALALLPAALRRRRLERRAMEHLARGKDKGGLADEELLELTAGETMKAWRLSSSDSYVTRDEFCLAMLLRLEKISAEDLRLVQDTFLRLDANRSGKLESRESASRRESQRELTASLDF</sequence>
<keyword evidence="7" id="KW-0407">Ion channel</keyword>
<accession>A0A0D3INI1</accession>
<evidence type="ECO:0000313" key="11">
    <source>
        <dbReference type="EnsemblProtists" id="EOD12816"/>
    </source>
</evidence>
<dbReference type="Proteomes" id="UP000013827">
    <property type="component" value="Unassembled WGS sequence"/>
</dbReference>
<dbReference type="EnsemblProtists" id="EOD12816">
    <property type="protein sequence ID" value="EOD12816"/>
    <property type="gene ID" value="EMIHUDRAFT_213011"/>
</dbReference>
<dbReference type="KEGG" id="ehx:EMIHUDRAFT_213011"/>
<evidence type="ECO:0000256" key="1">
    <source>
        <dbReference type="ARBA" id="ARBA00004141"/>
    </source>
</evidence>
<feature type="transmembrane region" description="Helical" evidence="9">
    <location>
        <begin position="200"/>
        <end position="223"/>
    </location>
</feature>
<dbReference type="GO" id="GO:0022841">
    <property type="term" value="F:potassium ion leak channel activity"/>
    <property type="evidence" value="ECO:0007669"/>
    <property type="project" value="TreeGrafter"/>
</dbReference>
<evidence type="ECO:0000313" key="12">
    <source>
        <dbReference type="Proteomes" id="UP000013827"/>
    </source>
</evidence>
<reference evidence="12" key="1">
    <citation type="journal article" date="2013" name="Nature">
        <title>Pan genome of the phytoplankton Emiliania underpins its global distribution.</title>
        <authorList>
            <person name="Read B.A."/>
            <person name="Kegel J."/>
            <person name="Klute M.J."/>
            <person name="Kuo A."/>
            <person name="Lefebvre S.C."/>
            <person name="Maumus F."/>
            <person name="Mayer C."/>
            <person name="Miller J."/>
            <person name="Monier A."/>
            <person name="Salamov A."/>
            <person name="Young J."/>
            <person name="Aguilar M."/>
            <person name="Claverie J.M."/>
            <person name="Frickenhaus S."/>
            <person name="Gonzalez K."/>
            <person name="Herman E.K."/>
            <person name="Lin Y.C."/>
            <person name="Napier J."/>
            <person name="Ogata H."/>
            <person name="Sarno A.F."/>
            <person name="Shmutz J."/>
            <person name="Schroeder D."/>
            <person name="de Vargas C."/>
            <person name="Verret F."/>
            <person name="von Dassow P."/>
            <person name="Valentin K."/>
            <person name="Van de Peer Y."/>
            <person name="Wheeler G."/>
            <person name="Dacks J.B."/>
            <person name="Delwiche C.F."/>
            <person name="Dyhrman S.T."/>
            <person name="Glockner G."/>
            <person name="John U."/>
            <person name="Richards T."/>
            <person name="Worden A.Z."/>
            <person name="Zhang X."/>
            <person name="Grigoriev I.V."/>
            <person name="Allen A.E."/>
            <person name="Bidle K."/>
            <person name="Borodovsky M."/>
            <person name="Bowler C."/>
            <person name="Brownlee C."/>
            <person name="Cock J.M."/>
            <person name="Elias M."/>
            <person name="Gladyshev V.N."/>
            <person name="Groth M."/>
            <person name="Guda C."/>
            <person name="Hadaegh A."/>
            <person name="Iglesias-Rodriguez M.D."/>
            <person name="Jenkins J."/>
            <person name="Jones B.M."/>
            <person name="Lawson T."/>
            <person name="Leese F."/>
            <person name="Lindquist E."/>
            <person name="Lobanov A."/>
            <person name="Lomsadze A."/>
            <person name="Malik S.B."/>
            <person name="Marsh M.E."/>
            <person name="Mackinder L."/>
            <person name="Mock T."/>
            <person name="Mueller-Roeber B."/>
            <person name="Pagarete A."/>
            <person name="Parker M."/>
            <person name="Probert I."/>
            <person name="Quesneville H."/>
            <person name="Raines C."/>
            <person name="Rensing S.A."/>
            <person name="Riano-Pachon D.M."/>
            <person name="Richier S."/>
            <person name="Rokitta S."/>
            <person name="Shiraiwa Y."/>
            <person name="Soanes D.M."/>
            <person name="van der Giezen M."/>
            <person name="Wahlund T.M."/>
            <person name="Williams B."/>
            <person name="Wilson W."/>
            <person name="Wolfe G."/>
            <person name="Wurch L.L."/>
        </authorList>
    </citation>
    <scope>NUCLEOTIDE SEQUENCE</scope>
</reference>
<feature type="region of interest" description="Disordered" evidence="8">
    <location>
        <begin position="311"/>
        <end position="331"/>
    </location>
</feature>
<dbReference type="GO" id="GO:0030322">
    <property type="term" value="P:stabilization of membrane potential"/>
    <property type="evidence" value="ECO:0007669"/>
    <property type="project" value="TreeGrafter"/>
</dbReference>
<dbReference type="PaxDb" id="2903-EOD12816"/>
<evidence type="ECO:0000256" key="9">
    <source>
        <dbReference type="SAM" id="Phobius"/>
    </source>
</evidence>
<dbReference type="GeneID" id="17259079"/>
<feature type="domain" description="Potassium channel" evidence="10">
    <location>
        <begin position="51"/>
        <end position="126"/>
    </location>
</feature>
<feature type="transmembrane region" description="Helical" evidence="9">
    <location>
        <begin position="103"/>
        <end position="129"/>
    </location>
</feature>
<protein>
    <recommendedName>
        <fullName evidence="10">Potassium channel domain-containing protein</fullName>
    </recommendedName>
</protein>
<evidence type="ECO:0000256" key="8">
    <source>
        <dbReference type="SAM" id="MobiDB-lite"/>
    </source>
</evidence>
<dbReference type="Pfam" id="PF07885">
    <property type="entry name" value="Ion_trans_2"/>
    <property type="match status" value="2"/>
</dbReference>
<dbReference type="PANTHER" id="PTHR11003:SF291">
    <property type="entry name" value="IP11374P"/>
    <property type="match status" value="1"/>
</dbReference>
<keyword evidence="12" id="KW-1185">Reference proteome</keyword>
<dbReference type="Gene3D" id="1.10.287.70">
    <property type="match status" value="2"/>
</dbReference>
<dbReference type="GO" id="GO:0005886">
    <property type="term" value="C:plasma membrane"/>
    <property type="evidence" value="ECO:0007669"/>
    <property type="project" value="TreeGrafter"/>
</dbReference>
<keyword evidence="3 9" id="KW-0812">Transmembrane</keyword>
<organism evidence="11 12">
    <name type="scientific">Emiliania huxleyi (strain CCMP1516)</name>
    <dbReference type="NCBI Taxonomy" id="280463"/>
    <lineage>
        <taxon>Eukaryota</taxon>
        <taxon>Haptista</taxon>
        <taxon>Haptophyta</taxon>
        <taxon>Prymnesiophyceae</taxon>
        <taxon>Isochrysidales</taxon>
        <taxon>Noelaerhabdaceae</taxon>
        <taxon>Emiliania</taxon>
    </lineage>
</organism>